<sequence>MSEVKPMSHVKEVDVEEEKLFFDENQPEMVEGEEETVSSASAPEILAKMCVAVEAIHQLSDIYAITKLEGVSKPDVDGIRALVKRMSTEGFEAPKKAVASLEQYASMFTPTRSTLNVTISQEAVMATIINTLKTWFEKLMELFAKLMRWISDFKKRDVVVATRYGKIVRAVDQARTLFQELLVKNRLGNRKDALLEKFDAIAQSIIDDPKILASRVYAAAFGSVYYQKEIININNEARTELGTMEKLVGTIIEYVNYNGDDYRALMPIANIREIGKLATRCNELSTVYPDRSSIPDFPDKNFWKNSHLLKDRFVAPLDDLLKAYRNSSDTLRKLKQLSRNYSQETIDAIGESVQLINTSLEGMRRITDTMFEYSQAQYLAASCVLNYYGKCAQVVSEDYKIHGFNDAIREWQRRFDKVIDDFKRGYAM</sequence>
<protein>
    <recommendedName>
        <fullName evidence="3">Virion structural protein</fullName>
    </recommendedName>
</protein>
<name>A0A2D1GR84_9CAUD</name>
<evidence type="ECO:0000313" key="1">
    <source>
        <dbReference type="EMBL" id="ATN94842.1"/>
    </source>
</evidence>
<dbReference type="EMBL" id="MF805716">
    <property type="protein sequence ID" value="ATN94842.1"/>
    <property type="molecule type" value="Genomic_DNA"/>
</dbReference>
<gene>
    <name evidence="1" type="ORF">SL2_265</name>
</gene>
<proteinExistence type="predicted"/>
<dbReference type="InterPro" id="IPR057918">
    <property type="entry name" value="PhiKZ_Gp86"/>
</dbReference>
<organism evidence="1 2">
    <name type="scientific">Pseudomonas phage SL2</name>
    <dbReference type="NCBI Taxonomy" id="2041345"/>
    <lineage>
        <taxon>Viruses</taxon>
        <taxon>Duplodnaviria</taxon>
        <taxon>Heunggongvirae</taxon>
        <taxon>Uroviricota</taxon>
        <taxon>Caudoviricetes</taxon>
        <taxon>Chimalliviridae</taxon>
        <taxon>Phikzvirus</taxon>
        <taxon>Phikzvirus SL2</taxon>
    </lineage>
</organism>
<evidence type="ECO:0008006" key="3">
    <source>
        <dbReference type="Google" id="ProtNLM"/>
    </source>
</evidence>
<dbReference type="Pfam" id="PF25617">
    <property type="entry name" value="PhiKZ_gp86"/>
    <property type="match status" value="1"/>
</dbReference>
<evidence type="ECO:0000313" key="2">
    <source>
        <dbReference type="Proteomes" id="UP000242032"/>
    </source>
</evidence>
<reference evidence="1 2" key="1">
    <citation type="journal article" date="2017" name="Viruses">
        <title>Differential Effect of Newly Isolated Phages Belonging to PB1-Like, phiKZ-Like and LUZ24-Like Viruses against Multi-Drug Resistant Pseudomonas aeruginosa under Varying Growth Conditions.</title>
        <authorList>
            <person name="Latz S."/>
            <person name="Kruttgen A."/>
            <person name="Hafner H."/>
            <person name="Buhl E.M."/>
            <person name="Ritter K."/>
            <person name="Horz H.P."/>
        </authorList>
    </citation>
    <scope>NUCLEOTIDE SEQUENCE [LARGE SCALE GENOMIC DNA]</scope>
</reference>
<accession>A0A2D1GR84</accession>
<dbReference type="Proteomes" id="UP000242032">
    <property type="component" value="Segment"/>
</dbReference>
<keyword evidence="2" id="KW-1185">Reference proteome</keyword>